<evidence type="ECO:0000259" key="1">
    <source>
        <dbReference type="Pfam" id="PF03167"/>
    </source>
</evidence>
<name>A0A0E3V5R9_9BACT</name>
<dbReference type="CDD" id="cd19375">
    <property type="entry name" value="UDG-F3-like_SMUG2"/>
    <property type="match status" value="1"/>
</dbReference>
<dbReference type="KEGG" id="srd:SD10_05205"/>
<dbReference type="HOGENOM" id="CLU_1199042_0_0_10"/>
<dbReference type="Gene3D" id="3.40.470.10">
    <property type="entry name" value="Uracil-DNA glycosylase-like domain"/>
    <property type="match status" value="1"/>
</dbReference>
<evidence type="ECO:0000313" key="3">
    <source>
        <dbReference type="Proteomes" id="UP000033054"/>
    </source>
</evidence>
<reference evidence="2 3" key="1">
    <citation type="journal article" date="2014" name="Curr. Microbiol.">
        <title>Spirosoma radiotolerans sp. nov., a gamma-radiation-resistant bacterium isolated from gamma ray-irradiated soil.</title>
        <authorList>
            <person name="Lee J.J."/>
            <person name="Srinivasan S."/>
            <person name="Lim S."/>
            <person name="Joe M."/>
            <person name="Im S."/>
            <person name="Bae S.I."/>
            <person name="Park K.R."/>
            <person name="Han J.H."/>
            <person name="Park S.H."/>
            <person name="Joo B.M."/>
            <person name="Park S.J."/>
            <person name="Kim M.K."/>
        </authorList>
    </citation>
    <scope>NUCLEOTIDE SEQUENCE [LARGE SCALE GENOMIC DNA]</scope>
    <source>
        <strain evidence="2 3">DG5A</strain>
    </source>
</reference>
<dbReference type="AlphaFoldDB" id="A0A0E3V5R9"/>
<proteinExistence type="predicted"/>
<accession>A0A0E3V5R9</accession>
<dbReference type="OrthoDB" id="7107805at2"/>
<dbReference type="Proteomes" id="UP000033054">
    <property type="component" value="Chromosome"/>
</dbReference>
<evidence type="ECO:0000313" key="2">
    <source>
        <dbReference type="EMBL" id="AKD54397.1"/>
    </source>
</evidence>
<dbReference type="SUPFAM" id="SSF52141">
    <property type="entry name" value="Uracil-DNA glycosylase-like"/>
    <property type="match status" value="1"/>
</dbReference>
<feature type="domain" description="Uracil-DNA glycosylase-like" evidence="1">
    <location>
        <begin position="48"/>
        <end position="229"/>
    </location>
</feature>
<dbReference type="EMBL" id="CP010429">
    <property type="protein sequence ID" value="AKD54397.1"/>
    <property type="molecule type" value="Genomic_DNA"/>
</dbReference>
<dbReference type="Pfam" id="PF03167">
    <property type="entry name" value="UDG"/>
    <property type="match status" value="1"/>
</dbReference>
<protein>
    <recommendedName>
        <fullName evidence="1">Uracil-DNA glycosylase-like domain-containing protein</fullName>
    </recommendedName>
</protein>
<dbReference type="InterPro" id="IPR036895">
    <property type="entry name" value="Uracil-DNA_glycosylase-like_sf"/>
</dbReference>
<dbReference type="InterPro" id="IPR005122">
    <property type="entry name" value="Uracil-DNA_glycosylase-like"/>
</dbReference>
<gene>
    <name evidence="2" type="ORF">SD10_05205</name>
</gene>
<keyword evidence="3" id="KW-1185">Reference proteome</keyword>
<sequence>MTTFASKAIAYYNALAAPANLPPDIGVLNPYPQPAVQAIVNEFYTNFFSDTAPRVFVLGINPGRFGAGVTGISFTTPQNLRRYCGIANDLRDTPELSSRFIYQVVEAFGGAKAFYSQFFLTSLFPLALTKNGPARNGKSGGPKNYNFYDDRVTTEALWPAITETVRTQIDFGCNRSVAVCLGRKNETYLRRLNEQQGFFDRILTLDHPRYILQYKSKDIAMYLDRYMATLHECVESA</sequence>
<dbReference type="InterPro" id="IPR032579">
    <property type="entry name" value="Phe_SMUG2-like"/>
</dbReference>
<dbReference type="STRING" id="1379870.SD10_05205"/>
<dbReference type="RefSeq" id="WP_046375992.1">
    <property type="nucleotide sequence ID" value="NZ_CP010429.1"/>
</dbReference>
<organism evidence="2 3">
    <name type="scientific">Spirosoma radiotolerans</name>
    <dbReference type="NCBI Taxonomy" id="1379870"/>
    <lineage>
        <taxon>Bacteria</taxon>
        <taxon>Pseudomonadati</taxon>
        <taxon>Bacteroidota</taxon>
        <taxon>Cytophagia</taxon>
        <taxon>Cytophagales</taxon>
        <taxon>Cytophagaceae</taxon>
        <taxon>Spirosoma</taxon>
    </lineage>
</organism>
<dbReference type="PATRIC" id="fig|1379870.5.peg.1130"/>